<dbReference type="Pfam" id="PF06325">
    <property type="entry name" value="PrmA"/>
    <property type="match status" value="1"/>
</dbReference>
<dbReference type="KEGG" id="salo:EF888_05800"/>
<keyword evidence="3" id="KW-0949">S-adenosyl-L-methionine</keyword>
<dbReference type="AlphaFoldDB" id="A0A316GDK2"/>
<dbReference type="InterPro" id="IPR025799">
    <property type="entry name" value="Arg_MeTrfase"/>
</dbReference>
<dbReference type="OrthoDB" id="5383291at2"/>
<keyword evidence="5" id="KW-0687">Ribonucleoprotein</keyword>
<dbReference type="InterPro" id="IPR055135">
    <property type="entry name" value="PRMT_dom"/>
</dbReference>
<organism evidence="5 6">
    <name type="scientific">Silicimonas algicola</name>
    <dbReference type="NCBI Taxonomy" id="1826607"/>
    <lineage>
        <taxon>Bacteria</taxon>
        <taxon>Pseudomonadati</taxon>
        <taxon>Pseudomonadota</taxon>
        <taxon>Alphaproteobacteria</taxon>
        <taxon>Rhodobacterales</taxon>
        <taxon>Paracoccaceae</taxon>
    </lineage>
</organism>
<dbReference type="RefSeq" id="WP_109757880.1">
    <property type="nucleotide sequence ID" value="NZ_CP034588.1"/>
</dbReference>
<dbReference type="Gene3D" id="3.40.50.150">
    <property type="entry name" value="Vaccinia Virus protein VP39"/>
    <property type="match status" value="1"/>
</dbReference>
<keyword evidence="5" id="KW-0689">Ribosomal protein</keyword>
<dbReference type="Proteomes" id="UP000245390">
    <property type="component" value="Unassembled WGS sequence"/>
</dbReference>
<evidence type="ECO:0000256" key="3">
    <source>
        <dbReference type="ARBA" id="ARBA00022691"/>
    </source>
</evidence>
<evidence type="ECO:0000259" key="4">
    <source>
        <dbReference type="Pfam" id="PF22528"/>
    </source>
</evidence>
<keyword evidence="1 5" id="KW-0489">Methyltransferase</keyword>
<evidence type="ECO:0000256" key="1">
    <source>
        <dbReference type="ARBA" id="ARBA00022603"/>
    </source>
</evidence>
<dbReference type="PANTHER" id="PTHR11006">
    <property type="entry name" value="PROTEIN ARGININE N-METHYLTRANSFERASE"/>
    <property type="match status" value="1"/>
</dbReference>
<comment type="caution">
    <text evidence="5">The sequence shown here is derived from an EMBL/GenBank/DDBJ whole genome shotgun (WGS) entry which is preliminary data.</text>
</comment>
<proteinExistence type="predicted"/>
<dbReference type="Pfam" id="PF22528">
    <property type="entry name" value="PRMT_C"/>
    <property type="match status" value="1"/>
</dbReference>
<feature type="domain" description="Protein arginine N-methyltransferase" evidence="4">
    <location>
        <begin position="170"/>
        <end position="277"/>
    </location>
</feature>
<dbReference type="SUPFAM" id="SSF53335">
    <property type="entry name" value="S-adenosyl-L-methionine-dependent methyltransferases"/>
    <property type="match status" value="1"/>
</dbReference>
<dbReference type="GO" id="GO:0005840">
    <property type="term" value="C:ribosome"/>
    <property type="evidence" value="ECO:0007669"/>
    <property type="project" value="UniProtKB-KW"/>
</dbReference>
<dbReference type="InterPro" id="IPR029063">
    <property type="entry name" value="SAM-dependent_MTases_sf"/>
</dbReference>
<evidence type="ECO:0000313" key="5">
    <source>
        <dbReference type="EMBL" id="PWK59051.1"/>
    </source>
</evidence>
<dbReference type="EMBL" id="QGGV01000001">
    <property type="protein sequence ID" value="PWK59051.1"/>
    <property type="molecule type" value="Genomic_DNA"/>
</dbReference>
<protein>
    <submittedName>
        <fullName evidence="5">Ribosomal protein L11 methyltransferase PrmA</fullName>
    </submittedName>
</protein>
<keyword evidence="2 5" id="KW-0808">Transferase</keyword>
<name>A0A316GDK2_9RHOB</name>
<accession>A0A316GDK2</accession>
<evidence type="ECO:0000313" key="6">
    <source>
        <dbReference type="Proteomes" id="UP000245390"/>
    </source>
</evidence>
<keyword evidence="6" id="KW-1185">Reference proteome</keyword>
<dbReference type="GO" id="GO:0042054">
    <property type="term" value="F:histone methyltransferase activity"/>
    <property type="evidence" value="ECO:0007669"/>
    <property type="project" value="TreeGrafter"/>
</dbReference>
<dbReference type="GO" id="GO:0032259">
    <property type="term" value="P:methylation"/>
    <property type="evidence" value="ECO:0007669"/>
    <property type="project" value="UniProtKB-KW"/>
</dbReference>
<dbReference type="Gene3D" id="2.70.160.11">
    <property type="entry name" value="Hnrnp arginine n-methyltransferase1"/>
    <property type="match status" value="1"/>
</dbReference>
<gene>
    <name evidence="5" type="ORF">C8D95_101873</name>
</gene>
<dbReference type="GO" id="GO:0016274">
    <property type="term" value="F:protein-arginine N-methyltransferase activity"/>
    <property type="evidence" value="ECO:0007669"/>
    <property type="project" value="InterPro"/>
</dbReference>
<sequence>MLAEHLSYVEDVQRTRLFTQAVERVVKANDDVLDLGCGVGILGLLCLQGSAKSVIGVDKTAIVEIASRVYAVVSRTKRSGPVRMDASRFLLSDRVDLIVCDHVGYFGLDYGILKMLKDARRRFLKMGGRIVPQGLGLHLAPVGGQQSSRIARGWTREGIPAGFHALNAYTVNTKHAVELRLEDVLGLPALLGEIDFMTETRESFSYKAELTITRGGKLEGLAGWFDCTLCEGVTMTNSPLRHDRINRSQAFFPIEEAIEVSDGDRLRVTMAMRPDENVFAWTLEHVPTGRRFRQSTLQGEILDADDLRRARPDHVPVPTVDARAGAIVLGYCDGRLSLREIEEAVLHDHPDLFPTPEAIRDFVRSWLAGWTR</sequence>
<dbReference type="PANTHER" id="PTHR11006:SF4">
    <property type="entry name" value="PROTEIN ARGININE N-METHYLTRANSFERASE 7"/>
    <property type="match status" value="1"/>
</dbReference>
<evidence type="ECO:0000256" key="2">
    <source>
        <dbReference type="ARBA" id="ARBA00022679"/>
    </source>
</evidence>
<dbReference type="CDD" id="cd02440">
    <property type="entry name" value="AdoMet_MTases"/>
    <property type="match status" value="1"/>
</dbReference>
<reference evidence="5 6" key="1">
    <citation type="submission" date="2018-05" db="EMBL/GenBank/DDBJ databases">
        <title>Genomic Encyclopedia of Type Strains, Phase IV (KMG-IV): sequencing the most valuable type-strain genomes for metagenomic binning, comparative biology and taxonomic classification.</title>
        <authorList>
            <person name="Goeker M."/>
        </authorList>
    </citation>
    <scope>NUCLEOTIDE SEQUENCE [LARGE SCALE GENOMIC DNA]</scope>
    <source>
        <strain evidence="5 6">DSM 103371</strain>
    </source>
</reference>